<keyword evidence="12" id="KW-1185">Reference proteome</keyword>
<dbReference type="PIRSF" id="PIRSF000294">
    <property type="entry name" value="Cytochrome-c_peroxidase"/>
    <property type="match status" value="1"/>
</dbReference>
<feature type="binding site" description="covalent" evidence="8">
    <location>
        <position position="198"/>
    </location>
    <ligand>
        <name>heme c</name>
        <dbReference type="ChEBI" id="CHEBI:61717"/>
        <label>2</label>
    </ligand>
</feature>
<evidence type="ECO:0000256" key="5">
    <source>
        <dbReference type="ARBA" id="ARBA00022764"/>
    </source>
</evidence>
<evidence type="ECO:0000313" key="11">
    <source>
        <dbReference type="EMBL" id="SHM59134.1"/>
    </source>
</evidence>
<evidence type="ECO:0000256" key="4">
    <source>
        <dbReference type="ARBA" id="ARBA00022729"/>
    </source>
</evidence>
<dbReference type="GO" id="GO:0009055">
    <property type="term" value="F:electron transfer activity"/>
    <property type="evidence" value="ECO:0007669"/>
    <property type="project" value="InterPro"/>
</dbReference>
<dbReference type="GO" id="GO:0004130">
    <property type="term" value="F:cytochrome-c peroxidase activity"/>
    <property type="evidence" value="ECO:0007669"/>
    <property type="project" value="TreeGrafter"/>
</dbReference>
<dbReference type="EMBL" id="FRBL01000009">
    <property type="protein sequence ID" value="SHM59134.1"/>
    <property type="molecule type" value="Genomic_DNA"/>
</dbReference>
<evidence type="ECO:0000256" key="3">
    <source>
        <dbReference type="ARBA" id="ARBA00022723"/>
    </source>
</evidence>
<keyword evidence="7 9" id="KW-0408">Iron</keyword>
<feature type="domain" description="Cytochrome c" evidence="10">
    <location>
        <begin position="183"/>
        <end position="310"/>
    </location>
</feature>
<name>A0A1M7K1Q4_9BACT</name>
<keyword evidence="2 8" id="KW-0349">Heme</keyword>
<dbReference type="Pfam" id="PF03150">
    <property type="entry name" value="CCP_MauG"/>
    <property type="match status" value="1"/>
</dbReference>
<sequence>MNHTKMIFIFMALLCLYFAVEGFRIKPAGPPTKAVLGEKLFFEKLLSRDQTLSCASCHLPQFGFADTIPFSRGINGTPTRRNTPGITNVSGRPNFFWDGRAATLEDQALQPIISPDEMGLPIAVAVQRLNQNESYRLLFQQVFNDSANARNILQAIAAYERTLETANSPYDRYINGDDAALTAAAKRGRMLFIGKANCNNCHSGEDFTADRFKNIGLYNGTTLLDPGRYEVTHDSAHLGLFKVPSLRNVAVTAPYMHNGMFKTLKDVLHYYNQPDSFLRNSIKRDLSLNKPLQLSSAELDDLEAFLVSLTDDRFVNHHKPLKN</sequence>
<keyword evidence="4" id="KW-0732">Signal</keyword>
<evidence type="ECO:0000256" key="7">
    <source>
        <dbReference type="ARBA" id="ARBA00023004"/>
    </source>
</evidence>
<dbReference type="SUPFAM" id="SSF46626">
    <property type="entry name" value="Cytochrome c"/>
    <property type="match status" value="2"/>
</dbReference>
<evidence type="ECO:0000259" key="10">
    <source>
        <dbReference type="PROSITE" id="PS51007"/>
    </source>
</evidence>
<dbReference type="GO" id="GO:0042597">
    <property type="term" value="C:periplasmic space"/>
    <property type="evidence" value="ECO:0007669"/>
    <property type="project" value="UniProtKB-SubCell"/>
</dbReference>
<keyword evidence="3 9" id="KW-0479">Metal-binding</keyword>
<evidence type="ECO:0000256" key="6">
    <source>
        <dbReference type="ARBA" id="ARBA00023002"/>
    </source>
</evidence>
<feature type="binding site" description="covalent" evidence="8">
    <location>
        <position position="54"/>
    </location>
    <ligand>
        <name>heme c</name>
        <dbReference type="ChEBI" id="CHEBI:61717"/>
        <label>1</label>
    </ligand>
</feature>
<gene>
    <name evidence="11" type="ORF">SAMN05444266_109111</name>
</gene>
<dbReference type="InterPro" id="IPR051395">
    <property type="entry name" value="Cytochrome_c_Peroxidase/MauG"/>
</dbReference>
<dbReference type="Gene3D" id="1.10.760.10">
    <property type="entry name" value="Cytochrome c-like domain"/>
    <property type="match status" value="2"/>
</dbReference>
<comment type="subcellular location">
    <subcellularLocation>
        <location evidence="1">Periplasm</location>
    </subcellularLocation>
</comment>
<feature type="binding site" description="axial binding residue" evidence="9">
    <location>
        <position position="202"/>
    </location>
    <ligand>
        <name>heme c</name>
        <dbReference type="ChEBI" id="CHEBI:61717"/>
        <label>2</label>
    </ligand>
    <ligandPart>
        <name>Fe</name>
        <dbReference type="ChEBI" id="CHEBI:18248"/>
    </ligandPart>
</feature>
<dbReference type="InterPro" id="IPR026259">
    <property type="entry name" value="MauG/Cytc_peroxidase"/>
</dbReference>
<dbReference type="AlphaFoldDB" id="A0A1M7K1Q4"/>
<dbReference type="RefSeq" id="WP_245805725.1">
    <property type="nucleotide sequence ID" value="NZ_FRBL01000009.1"/>
</dbReference>
<evidence type="ECO:0000256" key="2">
    <source>
        <dbReference type="ARBA" id="ARBA00022617"/>
    </source>
</evidence>
<feature type="binding site" description="covalent" evidence="8">
    <location>
        <position position="201"/>
    </location>
    <ligand>
        <name>heme c</name>
        <dbReference type="ChEBI" id="CHEBI:61717"/>
        <label>2</label>
    </ligand>
</feature>
<comment type="PTM">
    <text evidence="8">Binds 2 heme groups per subunit.</text>
</comment>
<feature type="binding site" description="axial binding residue" evidence="9">
    <location>
        <position position="58"/>
    </location>
    <ligand>
        <name>heme c</name>
        <dbReference type="ChEBI" id="CHEBI:61717"/>
        <label>1</label>
    </ligand>
    <ligandPart>
        <name>Fe</name>
        <dbReference type="ChEBI" id="CHEBI:18248"/>
    </ligandPart>
</feature>
<proteinExistence type="predicted"/>
<dbReference type="GO" id="GO:0020037">
    <property type="term" value="F:heme binding"/>
    <property type="evidence" value="ECO:0007669"/>
    <property type="project" value="InterPro"/>
</dbReference>
<evidence type="ECO:0000256" key="8">
    <source>
        <dbReference type="PIRSR" id="PIRSR000294-1"/>
    </source>
</evidence>
<evidence type="ECO:0000256" key="1">
    <source>
        <dbReference type="ARBA" id="ARBA00004418"/>
    </source>
</evidence>
<dbReference type="STRING" id="1419482.SAMN05444266_109111"/>
<comment type="cofactor">
    <cofactor evidence="8">
        <name>heme</name>
        <dbReference type="ChEBI" id="CHEBI:30413"/>
    </cofactor>
    <text evidence="8">Binds 2 heme groups.</text>
</comment>
<dbReference type="Proteomes" id="UP000184420">
    <property type="component" value="Unassembled WGS sequence"/>
</dbReference>
<dbReference type="InterPro" id="IPR009056">
    <property type="entry name" value="Cyt_c-like_dom"/>
</dbReference>
<protein>
    <submittedName>
        <fullName evidence="11">Cytochrome c peroxidase</fullName>
    </submittedName>
</protein>
<keyword evidence="6" id="KW-0560">Oxidoreductase</keyword>
<keyword evidence="5" id="KW-0574">Periplasm</keyword>
<dbReference type="PANTHER" id="PTHR30600">
    <property type="entry name" value="CYTOCHROME C PEROXIDASE-RELATED"/>
    <property type="match status" value="1"/>
</dbReference>
<keyword evidence="11" id="KW-0575">Peroxidase</keyword>
<organism evidence="11 12">
    <name type="scientific">Chitinophaga jiangningensis</name>
    <dbReference type="NCBI Taxonomy" id="1419482"/>
    <lineage>
        <taxon>Bacteria</taxon>
        <taxon>Pseudomonadati</taxon>
        <taxon>Bacteroidota</taxon>
        <taxon>Chitinophagia</taxon>
        <taxon>Chitinophagales</taxon>
        <taxon>Chitinophagaceae</taxon>
        <taxon>Chitinophaga</taxon>
    </lineage>
</organism>
<dbReference type="PANTHER" id="PTHR30600:SF10">
    <property type="entry name" value="BLL6722 PROTEIN"/>
    <property type="match status" value="1"/>
</dbReference>
<dbReference type="GO" id="GO:0046872">
    <property type="term" value="F:metal ion binding"/>
    <property type="evidence" value="ECO:0007669"/>
    <property type="project" value="UniProtKB-KW"/>
</dbReference>
<dbReference type="InterPro" id="IPR004852">
    <property type="entry name" value="Di-haem_cyt_c_peroxidsae"/>
</dbReference>
<dbReference type="InterPro" id="IPR036909">
    <property type="entry name" value="Cyt_c-like_dom_sf"/>
</dbReference>
<evidence type="ECO:0000313" key="12">
    <source>
        <dbReference type="Proteomes" id="UP000184420"/>
    </source>
</evidence>
<accession>A0A1M7K1Q4</accession>
<reference evidence="11 12" key="1">
    <citation type="submission" date="2016-11" db="EMBL/GenBank/DDBJ databases">
        <authorList>
            <person name="Jaros S."/>
            <person name="Januszkiewicz K."/>
            <person name="Wedrychowicz H."/>
        </authorList>
    </citation>
    <scope>NUCLEOTIDE SEQUENCE [LARGE SCALE GENOMIC DNA]</scope>
    <source>
        <strain evidence="11 12">DSM 27406</strain>
    </source>
</reference>
<feature type="binding site" description="covalent" evidence="8">
    <location>
        <position position="57"/>
    </location>
    <ligand>
        <name>heme c</name>
        <dbReference type="ChEBI" id="CHEBI:61717"/>
        <label>1</label>
    </ligand>
</feature>
<dbReference type="PROSITE" id="PS51007">
    <property type="entry name" value="CYTC"/>
    <property type="match status" value="1"/>
</dbReference>
<evidence type="ECO:0000256" key="9">
    <source>
        <dbReference type="PIRSR" id="PIRSR000294-2"/>
    </source>
</evidence>